<name>A0A392RH77_9FABA</name>
<sequence>WQRRLDPDTGYTVRGACQFLTSVDLVTMDDSEHLIWHPQLTFAYLDVGMSRRPITYSSHAALLVLFGL</sequence>
<proteinExistence type="predicted"/>
<evidence type="ECO:0000313" key="2">
    <source>
        <dbReference type="Proteomes" id="UP000265520"/>
    </source>
</evidence>
<comment type="caution">
    <text evidence="1">The sequence shown here is derived from an EMBL/GenBank/DDBJ whole genome shotgun (WGS) entry which is preliminary data.</text>
</comment>
<keyword evidence="2" id="KW-1185">Reference proteome</keyword>
<dbReference type="EMBL" id="LXQA010224693">
    <property type="protein sequence ID" value="MCI35567.1"/>
    <property type="molecule type" value="Genomic_DNA"/>
</dbReference>
<dbReference type="AlphaFoldDB" id="A0A392RH77"/>
<reference evidence="1 2" key="1">
    <citation type="journal article" date="2018" name="Front. Plant Sci.">
        <title>Red Clover (Trifolium pratense) and Zigzag Clover (T. medium) - A Picture of Genomic Similarities and Differences.</title>
        <authorList>
            <person name="Dluhosova J."/>
            <person name="Istvanek J."/>
            <person name="Nedelnik J."/>
            <person name="Repkova J."/>
        </authorList>
    </citation>
    <scope>NUCLEOTIDE SEQUENCE [LARGE SCALE GENOMIC DNA]</scope>
    <source>
        <strain evidence="2">cv. 10/8</strain>
        <tissue evidence="1">Leaf</tissue>
    </source>
</reference>
<dbReference type="Proteomes" id="UP000265520">
    <property type="component" value="Unassembled WGS sequence"/>
</dbReference>
<feature type="non-terminal residue" evidence="1">
    <location>
        <position position="1"/>
    </location>
</feature>
<organism evidence="1 2">
    <name type="scientific">Trifolium medium</name>
    <dbReference type="NCBI Taxonomy" id="97028"/>
    <lineage>
        <taxon>Eukaryota</taxon>
        <taxon>Viridiplantae</taxon>
        <taxon>Streptophyta</taxon>
        <taxon>Embryophyta</taxon>
        <taxon>Tracheophyta</taxon>
        <taxon>Spermatophyta</taxon>
        <taxon>Magnoliopsida</taxon>
        <taxon>eudicotyledons</taxon>
        <taxon>Gunneridae</taxon>
        <taxon>Pentapetalae</taxon>
        <taxon>rosids</taxon>
        <taxon>fabids</taxon>
        <taxon>Fabales</taxon>
        <taxon>Fabaceae</taxon>
        <taxon>Papilionoideae</taxon>
        <taxon>50 kb inversion clade</taxon>
        <taxon>NPAAA clade</taxon>
        <taxon>Hologalegina</taxon>
        <taxon>IRL clade</taxon>
        <taxon>Trifolieae</taxon>
        <taxon>Trifolium</taxon>
    </lineage>
</organism>
<accession>A0A392RH77</accession>
<protein>
    <submittedName>
        <fullName evidence="1">Uncharacterized protein</fullName>
    </submittedName>
</protein>
<evidence type="ECO:0000313" key="1">
    <source>
        <dbReference type="EMBL" id="MCI35567.1"/>
    </source>
</evidence>